<dbReference type="InterPro" id="IPR052212">
    <property type="entry name" value="PH-like_domain"/>
</dbReference>
<dbReference type="PROSITE" id="PS50003">
    <property type="entry name" value="PH_DOMAIN"/>
    <property type="match status" value="1"/>
</dbReference>
<organism evidence="4 5">
    <name type="scientific">Mauremys mutica</name>
    <name type="common">yellowpond turtle</name>
    <dbReference type="NCBI Taxonomy" id="74926"/>
    <lineage>
        <taxon>Eukaryota</taxon>
        <taxon>Metazoa</taxon>
        <taxon>Chordata</taxon>
        <taxon>Craniata</taxon>
        <taxon>Vertebrata</taxon>
        <taxon>Euteleostomi</taxon>
        <taxon>Archelosauria</taxon>
        <taxon>Testudinata</taxon>
        <taxon>Testudines</taxon>
        <taxon>Cryptodira</taxon>
        <taxon>Durocryptodira</taxon>
        <taxon>Testudinoidea</taxon>
        <taxon>Geoemydidae</taxon>
        <taxon>Geoemydinae</taxon>
        <taxon>Mauremys</taxon>
    </lineage>
</organism>
<feature type="compositionally biased region" description="Polar residues" evidence="2">
    <location>
        <begin position="143"/>
        <end position="152"/>
    </location>
</feature>
<dbReference type="InterPro" id="IPR037810">
    <property type="entry name" value="PHLDB1/2/3_PH"/>
</dbReference>
<feature type="domain" description="PH" evidence="3">
    <location>
        <begin position="593"/>
        <end position="696"/>
    </location>
</feature>
<dbReference type="FunFam" id="2.30.29.30:FF:000006">
    <property type="entry name" value="Pleckstrin homology like domain family B member 1"/>
    <property type="match status" value="1"/>
</dbReference>
<feature type="compositionally biased region" description="Basic and acidic residues" evidence="2">
    <location>
        <begin position="233"/>
        <end position="264"/>
    </location>
</feature>
<evidence type="ECO:0000256" key="2">
    <source>
        <dbReference type="SAM" id="MobiDB-lite"/>
    </source>
</evidence>
<evidence type="ECO:0000256" key="1">
    <source>
        <dbReference type="ARBA" id="ARBA00023054"/>
    </source>
</evidence>
<dbReference type="Proteomes" id="UP000827986">
    <property type="component" value="Unassembled WGS sequence"/>
</dbReference>
<feature type="compositionally biased region" description="Low complexity" evidence="2">
    <location>
        <begin position="125"/>
        <end position="134"/>
    </location>
</feature>
<protein>
    <recommendedName>
        <fullName evidence="3">PH domain-containing protein</fullName>
    </recommendedName>
</protein>
<dbReference type="SUPFAM" id="SSF50729">
    <property type="entry name" value="PH domain-like"/>
    <property type="match status" value="1"/>
</dbReference>
<dbReference type="CDD" id="cd14673">
    <property type="entry name" value="PH_PHLDB1_2"/>
    <property type="match status" value="1"/>
</dbReference>
<dbReference type="SMART" id="SM00233">
    <property type="entry name" value="PH"/>
    <property type="match status" value="1"/>
</dbReference>
<feature type="region of interest" description="Disordered" evidence="2">
    <location>
        <begin position="437"/>
        <end position="466"/>
    </location>
</feature>
<sequence length="701" mass="78183">MSQVLCFQPRAGKRVGAAAAPQPGPEPDARAGVPWGAVPTATPGHLGPACVLEQREEGPGETRDRPRPPPARIEGSLAMVLQENEPLAGLSQTSRCPVLAPAGQGRWRGPGAAQAQLVGKADCLSSSSGGATSDSPEEDEASSTESAQNGDESPQAGAEGSRLRGEQAEALGRVAELESRIKELQHQQKEMSIEMKLEGALLEGELAAEWREVQREEQLVLQLQRRFAETVHRCHTEREKEKARLGKERRKVEELQRQHAESQTHLETQPESMRERMQSQLQQTSEMLEGALRSYEDLEFQQLERESRLEEEKEAACQALARQIAQVQESLKERKRKVRRVEAQVCSVQEHMAGECRKLVQEKGEAVQSLNLEQRRLEELGKACEDQSGDDSPVSNQELTKLMFTQKTDRKVVVLGCDQRDPACVFSVRSSVQSSFGLQRSRSLPRRRGDRPPPRPAQRPLSLEANGGLDSDVLALQLSAGGDRRCVPLKHLNAPLYPPGGPYSSVSSCVTKLAEMERMVREAMAERERLLQAREAKRVAQGETQHTEPPPPAQDRSPGPVREPPAPAPLDLRAHLEASGHSLETCPEVRVTGRACRGFLVKMGGRIKTWKKRWFCFDRQRRLLAYYVDKEEAKLKGVIYFQAIEEVYYDHLRSAFKSPNPKLTFCVKTYDRLFCLVAPSAEAMRIWMDAIVTAAEENTRY</sequence>
<dbReference type="AlphaFoldDB" id="A0A9D4B2W8"/>
<feature type="region of interest" description="Disordered" evidence="2">
    <location>
        <begin position="535"/>
        <end position="569"/>
    </location>
</feature>
<dbReference type="InterPro" id="IPR001849">
    <property type="entry name" value="PH_domain"/>
</dbReference>
<dbReference type="Gene3D" id="2.30.29.30">
    <property type="entry name" value="Pleckstrin-homology domain (PH domain)/Phosphotyrosine-binding domain (PTB)"/>
    <property type="match status" value="1"/>
</dbReference>
<gene>
    <name evidence="4" type="ORF">KIL84_005583</name>
</gene>
<dbReference type="Pfam" id="PF00169">
    <property type="entry name" value="PH"/>
    <property type="match status" value="1"/>
</dbReference>
<dbReference type="PANTHER" id="PTHR12156:SF22">
    <property type="entry name" value="PLECKSTRIN HOMOLOGY-LIKE DOMAIN FAMILY B MEMBER 3"/>
    <property type="match status" value="1"/>
</dbReference>
<proteinExistence type="predicted"/>
<evidence type="ECO:0000313" key="4">
    <source>
        <dbReference type="EMBL" id="KAH1179533.1"/>
    </source>
</evidence>
<keyword evidence="5" id="KW-1185">Reference proteome</keyword>
<name>A0A9D4B2W8_9SAUR</name>
<evidence type="ECO:0000313" key="5">
    <source>
        <dbReference type="Proteomes" id="UP000827986"/>
    </source>
</evidence>
<keyword evidence="1" id="KW-0175">Coiled coil</keyword>
<dbReference type="PANTHER" id="PTHR12156">
    <property type="entry name" value="PLECKSTRIN HOMOLOGY-LIKE DOMAIN, FAMILY B, MEMBER 3"/>
    <property type="match status" value="1"/>
</dbReference>
<dbReference type="InterPro" id="IPR011993">
    <property type="entry name" value="PH-like_dom_sf"/>
</dbReference>
<feature type="region of interest" description="Disordered" evidence="2">
    <location>
        <begin position="233"/>
        <end position="285"/>
    </location>
</feature>
<feature type="compositionally biased region" description="Basic and acidic residues" evidence="2">
    <location>
        <begin position="53"/>
        <end position="67"/>
    </location>
</feature>
<accession>A0A9D4B2W8</accession>
<comment type="caution">
    <text evidence="4">The sequence shown here is derived from an EMBL/GenBank/DDBJ whole genome shotgun (WGS) entry which is preliminary data.</text>
</comment>
<dbReference type="EMBL" id="JAHDVG010000471">
    <property type="protein sequence ID" value="KAH1179533.1"/>
    <property type="molecule type" value="Genomic_DNA"/>
</dbReference>
<feature type="region of interest" description="Disordered" evidence="2">
    <location>
        <begin position="1"/>
        <end position="171"/>
    </location>
</feature>
<evidence type="ECO:0000259" key="3">
    <source>
        <dbReference type="PROSITE" id="PS50003"/>
    </source>
</evidence>
<reference evidence="4" key="1">
    <citation type="submission" date="2021-09" db="EMBL/GenBank/DDBJ databases">
        <title>The genome of Mauremys mutica provides insights into the evolution of semi-aquatic lifestyle.</title>
        <authorList>
            <person name="Gong S."/>
            <person name="Gao Y."/>
        </authorList>
    </citation>
    <scope>NUCLEOTIDE SEQUENCE</scope>
    <source>
        <strain evidence="4">MM-2020</strain>
        <tissue evidence="4">Muscle</tissue>
    </source>
</reference>